<keyword evidence="2" id="KW-1185">Reference proteome</keyword>
<dbReference type="Proteomes" id="UP000306477">
    <property type="component" value="Unassembled WGS sequence"/>
</dbReference>
<dbReference type="EMBL" id="SLUB01000002">
    <property type="protein sequence ID" value="THE15102.1"/>
    <property type="molecule type" value="Genomic_DNA"/>
</dbReference>
<organism evidence="1 2">
    <name type="scientific">Bacillus timonensis</name>
    <dbReference type="NCBI Taxonomy" id="1033734"/>
    <lineage>
        <taxon>Bacteria</taxon>
        <taxon>Bacillati</taxon>
        <taxon>Bacillota</taxon>
        <taxon>Bacilli</taxon>
        <taxon>Bacillales</taxon>
        <taxon>Bacillaceae</taxon>
        <taxon>Bacillus</taxon>
    </lineage>
</organism>
<proteinExistence type="predicted"/>
<dbReference type="STRING" id="1033734.GCA_000285535_04104"/>
<name>A0A4S3Q116_9BACI</name>
<sequence length="153" mass="17672">MKWITKDMDVYLKAKEYVDTAVIPLIPVSLEGNLKNTVSMGEFITILSNEVERQFKGRIILFPAFTYSNGEGLEMASNRLNQWTSDLISGGMKHTIFITSDSNWKQVESDLNGSLIWLPTLPLEYVEEKYKQTMLQDQMKQLVTLFTNIWQKL</sequence>
<comment type="caution">
    <text evidence="1">The sequence shown here is derived from an EMBL/GenBank/DDBJ whole genome shotgun (WGS) entry which is preliminary data.</text>
</comment>
<protein>
    <submittedName>
        <fullName evidence="1">DUF2487 family protein</fullName>
    </submittedName>
</protein>
<gene>
    <name evidence="1" type="ORF">E1I69_01945</name>
</gene>
<dbReference type="InterPro" id="IPR019615">
    <property type="entry name" value="DUF2487"/>
</dbReference>
<evidence type="ECO:0000313" key="2">
    <source>
        <dbReference type="Proteomes" id="UP000306477"/>
    </source>
</evidence>
<dbReference type="Pfam" id="PF10673">
    <property type="entry name" value="DUF2487"/>
    <property type="match status" value="1"/>
</dbReference>
<dbReference type="AlphaFoldDB" id="A0A4S3Q116"/>
<accession>A0A4S3Q116</accession>
<dbReference type="OrthoDB" id="2678750at2"/>
<reference evidence="1 2" key="1">
    <citation type="journal article" date="2019" name="Indoor Air">
        <title>Impacts of indoor surface finishes on bacterial viability.</title>
        <authorList>
            <person name="Hu J."/>
            <person name="Maamar S.B."/>
            <person name="Glawe A.J."/>
            <person name="Gottel N."/>
            <person name="Gilbert J.A."/>
            <person name="Hartmann E.M."/>
        </authorList>
    </citation>
    <scope>NUCLEOTIDE SEQUENCE [LARGE SCALE GENOMIC DNA]</scope>
    <source>
        <strain evidence="1 2">AF060A6</strain>
    </source>
</reference>
<evidence type="ECO:0000313" key="1">
    <source>
        <dbReference type="EMBL" id="THE15102.1"/>
    </source>
</evidence>
<dbReference type="RefSeq" id="WP_136377953.1">
    <property type="nucleotide sequence ID" value="NZ_SLUB01000002.1"/>
</dbReference>